<proteinExistence type="predicted"/>
<reference evidence="1 2" key="1">
    <citation type="journal article" date="2014" name="Agronomy (Basel)">
        <title>A Draft Genome Sequence for Ensete ventricosum, the Drought-Tolerant Tree Against Hunger.</title>
        <authorList>
            <person name="Harrison J."/>
            <person name="Moore K.A."/>
            <person name="Paszkiewicz K."/>
            <person name="Jones T."/>
            <person name="Grant M."/>
            <person name="Ambacheew D."/>
            <person name="Muzemil S."/>
            <person name="Studholme D.J."/>
        </authorList>
    </citation>
    <scope>NUCLEOTIDE SEQUENCE [LARGE SCALE GENOMIC DNA]</scope>
</reference>
<sequence>RTRFVELIEQRDNLKKGREESVSRVLFLDITEVAIEVAHSAANRWTGVYQTQNFQI</sequence>
<dbReference type="Proteomes" id="UP000287651">
    <property type="component" value="Unassembled WGS sequence"/>
</dbReference>
<accession>A0A444EKA9</accession>
<dbReference type="AlphaFoldDB" id="A0A444EKA9"/>
<feature type="non-terminal residue" evidence="1">
    <location>
        <position position="1"/>
    </location>
</feature>
<dbReference type="EMBL" id="AMZH03003436">
    <property type="protein sequence ID" value="RRT72331.1"/>
    <property type="molecule type" value="Genomic_DNA"/>
</dbReference>
<evidence type="ECO:0000313" key="1">
    <source>
        <dbReference type="EMBL" id="RRT72331.1"/>
    </source>
</evidence>
<name>A0A444EKA9_ENSVE</name>
<gene>
    <name evidence="1" type="ORF">B296_00005164</name>
</gene>
<protein>
    <submittedName>
        <fullName evidence="1">Uncharacterized protein</fullName>
    </submittedName>
</protein>
<comment type="caution">
    <text evidence="1">The sequence shown here is derived from an EMBL/GenBank/DDBJ whole genome shotgun (WGS) entry which is preliminary data.</text>
</comment>
<evidence type="ECO:0000313" key="2">
    <source>
        <dbReference type="Proteomes" id="UP000287651"/>
    </source>
</evidence>
<organism evidence="1 2">
    <name type="scientific">Ensete ventricosum</name>
    <name type="common">Abyssinian banana</name>
    <name type="synonym">Musa ensete</name>
    <dbReference type="NCBI Taxonomy" id="4639"/>
    <lineage>
        <taxon>Eukaryota</taxon>
        <taxon>Viridiplantae</taxon>
        <taxon>Streptophyta</taxon>
        <taxon>Embryophyta</taxon>
        <taxon>Tracheophyta</taxon>
        <taxon>Spermatophyta</taxon>
        <taxon>Magnoliopsida</taxon>
        <taxon>Liliopsida</taxon>
        <taxon>Zingiberales</taxon>
        <taxon>Musaceae</taxon>
        <taxon>Ensete</taxon>
    </lineage>
</organism>